<evidence type="ECO:0008006" key="3">
    <source>
        <dbReference type="Google" id="ProtNLM"/>
    </source>
</evidence>
<gene>
    <name evidence="1" type="ORF">Cfor_06266</name>
</gene>
<dbReference type="OrthoDB" id="6329445at2759"/>
<comment type="caution">
    <text evidence="1">The sequence shown here is derived from an EMBL/GenBank/DDBJ whole genome shotgun (WGS) entry which is preliminary data.</text>
</comment>
<protein>
    <recommendedName>
        <fullName evidence="3">Protein quiver</fullName>
    </recommendedName>
</protein>
<feature type="non-terminal residue" evidence="1">
    <location>
        <position position="1"/>
    </location>
</feature>
<dbReference type="Proteomes" id="UP000502823">
    <property type="component" value="Unassembled WGS sequence"/>
</dbReference>
<reference evidence="2" key="1">
    <citation type="submission" date="2020-01" db="EMBL/GenBank/DDBJ databases">
        <title>Draft genome sequence of the Termite Coptotermes fromosanus.</title>
        <authorList>
            <person name="Itakura S."/>
            <person name="Yosikawa Y."/>
            <person name="Umezawa K."/>
        </authorList>
    </citation>
    <scope>NUCLEOTIDE SEQUENCE [LARGE SCALE GENOMIC DNA]</scope>
</reference>
<dbReference type="AlphaFoldDB" id="A0A6L2PBT3"/>
<sequence>VVRAVLRDCAPQKNNYQTYDGTQWRMNTVVEETVYVEGCHPSEPQEVKTPSSEYCYCSGNLCNGAKPSREASHHHTDAMAVIFVFNAMKYIRSLR</sequence>
<keyword evidence="2" id="KW-1185">Reference proteome</keyword>
<dbReference type="EMBL" id="BLKM01000099">
    <property type="protein sequence ID" value="GFG28890.1"/>
    <property type="molecule type" value="Genomic_DNA"/>
</dbReference>
<name>A0A6L2PBT3_COPFO</name>
<organism evidence="1 2">
    <name type="scientific">Coptotermes formosanus</name>
    <name type="common">Formosan subterranean termite</name>
    <dbReference type="NCBI Taxonomy" id="36987"/>
    <lineage>
        <taxon>Eukaryota</taxon>
        <taxon>Metazoa</taxon>
        <taxon>Ecdysozoa</taxon>
        <taxon>Arthropoda</taxon>
        <taxon>Hexapoda</taxon>
        <taxon>Insecta</taxon>
        <taxon>Pterygota</taxon>
        <taxon>Neoptera</taxon>
        <taxon>Polyneoptera</taxon>
        <taxon>Dictyoptera</taxon>
        <taxon>Blattodea</taxon>
        <taxon>Blattoidea</taxon>
        <taxon>Termitoidae</taxon>
        <taxon>Rhinotermitidae</taxon>
        <taxon>Coptotermes</taxon>
    </lineage>
</organism>
<accession>A0A6L2PBT3</accession>
<evidence type="ECO:0000313" key="2">
    <source>
        <dbReference type="Proteomes" id="UP000502823"/>
    </source>
</evidence>
<evidence type="ECO:0000313" key="1">
    <source>
        <dbReference type="EMBL" id="GFG28890.1"/>
    </source>
</evidence>
<proteinExistence type="predicted"/>
<dbReference type="InParanoid" id="A0A6L2PBT3"/>